<dbReference type="InterPro" id="IPR005117">
    <property type="entry name" value="NiRdtase/SiRdtase_haem-b_fer"/>
</dbReference>
<dbReference type="Pfam" id="PF03460">
    <property type="entry name" value="NIR_SIR_ferr"/>
    <property type="match status" value="1"/>
</dbReference>
<evidence type="ECO:0000256" key="5">
    <source>
        <dbReference type="ARBA" id="ARBA00023004"/>
    </source>
</evidence>
<keyword evidence="1" id="KW-0004">4Fe-4S</keyword>
<evidence type="ECO:0000259" key="7">
    <source>
        <dbReference type="Pfam" id="PF03460"/>
    </source>
</evidence>
<evidence type="ECO:0000256" key="3">
    <source>
        <dbReference type="ARBA" id="ARBA00022723"/>
    </source>
</evidence>
<dbReference type="NCBIfam" id="TIGR02435">
    <property type="entry name" value="CobG"/>
    <property type="match status" value="1"/>
</dbReference>
<dbReference type="Gene3D" id="3.30.413.10">
    <property type="entry name" value="Sulfite Reductase Hemoprotein, domain 1"/>
    <property type="match status" value="2"/>
</dbReference>
<name>A0A420DSS5_9RHOB</name>
<dbReference type="InterPro" id="IPR036136">
    <property type="entry name" value="Nit/Sulf_reduc_fer-like_dom_sf"/>
</dbReference>
<dbReference type="Proteomes" id="UP000284407">
    <property type="component" value="Unassembled WGS sequence"/>
</dbReference>
<comment type="caution">
    <text evidence="8">The sequence shown here is derived from an EMBL/GenBank/DDBJ whole genome shotgun (WGS) entry which is preliminary data.</text>
</comment>
<keyword evidence="6" id="KW-0411">Iron-sulfur</keyword>
<dbReference type="GO" id="GO:0016491">
    <property type="term" value="F:oxidoreductase activity"/>
    <property type="evidence" value="ECO:0007669"/>
    <property type="project" value="UniProtKB-KW"/>
</dbReference>
<evidence type="ECO:0000256" key="4">
    <source>
        <dbReference type="ARBA" id="ARBA00023002"/>
    </source>
</evidence>
<feature type="domain" description="Nitrite/Sulfite reductase ferredoxin-like" evidence="7">
    <location>
        <begin position="18"/>
        <end position="82"/>
    </location>
</feature>
<keyword evidence="5" id="KW-0408">Iron</keyword>
<dbReference type="GO" id="GO:0051539">
    <property type="term" value="F:4 iron, 4 sulfur cluster binding"/>
    <property type="evidence" value="ECO:0007669"/>
    <property type="project" value="UniProtKB-KW"/>
</dbReference>
<dbReference type="InterPro" id="IPR012798">
    <property type="entry name" value="Cbl_synth_CobG-like"/>
</dbReference>
<dbReference type="PANTHER" id="PTHR32439">
    <property type="entry name" value="FERREDOXIN--NITRITE REDUCTASE, CHLOROPLASTIC"/>
    <property type="match status" value="1"/>
</dbReference>
<dbReference type="InterPro" id="IPR051329">
    <property type="entry name" value="NIR_SIR_4Fe-4S"/>
</dbReference>
<evidence type="ECO:0000313" key="9">
    <source>
        <dbReference type="Proteomes" id="UP000284407"/>
    </source>
</evidence>
<keyword evidence="2" id="KW-0349">Heme</keyword>
<dbReference type="STRING" id="1443111.Z949_3811"/>
<dbReference type="PANTHER" id="PTHR32439:SF9">
    <property type="entry name" value="BLR3264 PROTEIN"/>
    <property type="match status" value="1"/>
</dbReference>
<evidence type="ECO:0000256" key="2">
    <source>
        <dbReference type="ARBA" id="ARBA00022617"/>
    </source>
</evidence>
<evidence type="ECO:0000313" key="8">
    <source>
        <dbReference type="EMBL" id="RKE97189.1"/>
    </source>
</evidence>
<evidence type="ECO:0000256" key="1">
    <source>
        <dbReference type="ARBA" id="ARBA00022485"/>
    </source>
</evidence>
<reference evidence="8 9" key="1">
    <citation type="submission" date="2018-09" db="EMBL/GenBank/DDBJ databases">
        <title>Genomic Encyclopedia of Archaeal and Bacterial Type Strains, Phase II (KMG-II): from individual species to whole genera.</title>
        <authorList>
            <person name="Goeker M."/>
        </authorList>
    </citation>
    <scope>NUCLEOTIDE SEQUENCE [LARGE SCALE GENOMIC DNA]</scope>
    <source>
        <strain evidence="8 9">DSM 11458</strain>
    </source>
</reference>
<gene>
    <name evidence="8" type="ORF">C8N30_1784</name>
</gene>
<proteinExistence type="predicted"/>
<dbReference type="SUPFAM" id="SSF55124">
    <property type="entry name" value="Nitrite/Sulfite reductase N-terminal domain-like"/>
    <property type="match status" value="1"/>
</dbReference>
<dbReference type="AlphaFoldDB" id="A0A420DSS5"/>
<keyword evidence="4" id="KW-0560">Oxidoreductase</keyword>
<dbReference type="GO" id="GO:0046872">
    <property type="term" value="F:metal ion binding"/>
    <property type="evidence" value="ECO:0007669"/>
    <property type="project" value="UniProtKB-KW"/>
</dbReference>
<accession>A0A420DSS5</accession>
<dbReference type="InterPro" id="IPR045854">
    <property type="entry name" value="NO2/SO3_Rdtase_4Fe4S_sf"/>
</dbReference>
<sequence>MSDTGYEIKGWCPGALRPMMSGDGLVVRVRPFGGRLRRAQADGIASLAAAHGNGFLDISSRGNIQIRGVAEARHGALIEGLRVMGLIDPTPEIESRRNIIVTPFWNKGDDTEILTTALTQALALPDMPELPGKFGFAVDAGANPVLQDASADIRLECDAGGGLILVADGMKRGKPVSLDTAVPEAIALADWFSQYKGTATRMKAVIAAGAEPVGHIVPRQKGTFVPKPGYTPNGAIVGLAFGQMSVETLSTLAKHGSLRLTPWRLILVESARILPVIEDVITDPSDPLLRIIACTGAPRCAQALGETRKLGSTLAPHLAAHQTLHISGCTKGCAHPRSAPLTLTAQKGGFALIKDGKAGDTPSVSGLSPDELKDYI</sequence>
<dbReference type="Gene3D" id="3.90.480.10">
    <property type="entry name" value="Sulfite Reductase Hemoprotein,Domain 2"/>
    <property type="match status" value="1"/>
</dbReference>
<evidence type="ECO:0000256" key="6">
    <source>
        <dbReference type="ARBA" id="ARBA00023014"/>
    </source>
</evidence>
<organism evidence="8 9">
    <name type="scientific">Sulfitobacter guttiformis</name>
    <dbReference type="NCBI Taxonomy" id="74349"/>
    <lineage>
        <taxon>Bacteria</taxon>
        <taxon>Pseudomonadati</taxon>
        <taxon>Pseudomonadota</taxon>
        <taxon>Alphaproteobacteria</taxon>
        <taxon>Rhodobacterales</taxon>
        <taxon>Roseobacteraceae</taxon>
        <taxon>Sulfitobacter</taxon>
    </lineage>
</organism>
<protein>
    <submittedName>
        <fullName evidence="8">Precorrin-3B synthase</fullName>
    </submittedName>
</protein>
<dbReference type="EMBL" id="RAQK01000001">
    <property type="protein sequence ID" value="RKE97189.1"/>
    <property type="molecule type" value="Genomic_DNA"/>
</dbReference>
<dbReference type="RefSeq" id="WP_025064115.1">
    <property type="nucleotide sequence ID" value="NZ_RAQK01000001.1"/>
</dbReference>
<keyword evidence="9" id="KW-1185">Reference proteome</keyword>
<dbReference type="SUPFAM" id="SSF56014">
    <property type="entry name" value="Nitrite and sulphite reductase 4Fe-4S domain-like"/>
    <property type="match status" value="1"/>
</dbReference>
<keyword evidence="3" id="KW-0479">Metal-binding</keyword>